<gene>
    <name evidence="2" type="ORF">G6045_29270</name>
</gene>
<dbReference type="Proteomes" id="UP000481109">
    <property type="component" value="Unassembled WGS sequence"/>
</dbReference>
<keyword evidence="3" id="KW-1185">Reference proteome</keyword>
<protein>
    <submittedName>
        <fullName evidence="2">Ester cyclase</fullName>
    </submittedName>
</protein>
<proteinExistence type="predicted"/>
<dbReference type="InterPro" id="IPR037401">
    <property type="entry name" value="SnoaL-like"/>
</dbReference>
<dbReference type="EMBL" id="JAAKZW010000167">
    <property type="protein sequence ID" value="NGO79716.1"/>
    <property type="molecule type" value="Genomic_DNA"/>
</dbReference>
<evidence type="ECO:0000259" key="1">
    <source>
        <dbReference type="Pfam" id="PF12680"/>
    </source>
</evidence>
<dbReference type="Pfam" id="PF12680">
    <property type="entry name" value="SnoaL_2"/>
    <property type="match status" value="1"/>
</dbReference>
<name>A0A6G4XQ56_9ACTN</name>
<dbReference type="InterPro" id="IPR032710">
    <property type="entry name" value="NTF2-like_dom_sf"/>
</dbReference>
<dbReference type="AlphaFoldDB" id="A0A6G4XQ56"/>
<dbReference type="RefSeq" id="WP_165335152.1">
    <property type="nucleotide sequence ID" value="NZ_JAAKZW010000167.1"/>
</dbReference>
<dbReference type="SUPFAM" id="SSF54427">
    <property type="entry name" value="NTF2-like"/>
    <property type="match status" value="1"/>
</dbReference>
<comment type="caution">
    <text evidence="2">The sequence shown here is derived from an EMBL/GenBank/DDBJ whole genome shotgun (WGS) entry which is preliminary data.</text>
</comment>
<dbReference type="Gene3D" id="3.10.450.50">
    <property type="match status" value="1"/>
</dbReference>
<evidence type="ECO:0000313" key="3">
    <source>
        <dbReference type="Proteomes" id="UP000481109"/>
    </source>
</evidence>
<accession>A0A6G4XQ56</accession>
<organism evidence="2 3">
    <name type="scientific">Streptomyces mesophilus</name>
    <dbReference type="NCBI Taxonomy" id="1775132"/>
    <lineage>
        <taxon>Bacteria</taxon>
        <taxon>Bacillati</taxon>
        <taxon>Actinomycetota</taxon>
        <taxon>Actinomycetes</taxon>
        <taxon>Kitasatosporales</taxon>
        <taxon>Streptomycetaceae</taxon>
        <taxon>Streptomyces</taxon>
    </lineage>
</organism>
<evidence type="ECO:0000313" key="2">
    <source>
        <dbReference type="EMBL" id="NGO79716.1"/>
    </source>
</evidence>
<sequence>MTSTHPNALKLRELYADLSRIGEFVHDDVVLHPATRAVDPAVGDQVGREAVVEWERELLGATGDTLVMNVQDITANDQFGTVLGTLEGRFGDVPFAQAFCGVWRFENGKVTEHWENIYTPDLLASLVQVAPSRA</sequence>
<feature type="domain" description="SnoaL-like" evidence="1">
    <location>
        <begin position="17"/>
        <end position="113"/>
    </location>
</feature>
<reference evidence="2 3" key="1">
    <citation type="submission" date="2020-02" db="EMBL/GenBank/DDBJ databases">
        <title>Whole-genome analyses of novel actinobacteria.</title>
        <authorList>
            <person name="Sahin N."/>
            <person name="Tokatli A."/>
        </authorList>
    </citation>
    <scope>NUCLEOTIDE SEQUENCE [LARGE SCALE GENOMIC DNA]</scope>
    <source>
        <strain evidence="2 3">YC504</strain>
    </source>
</reference>